<accession>A0A0B1S1U7</accession>
<dbReference type="EMBL" id="KN608059">
    <property type="protein sequence ID" value="KHJ78914.1"/>
    <property type="molecule type" value="Genomic_DNA"/>
</dbReference>
<dbReference type="AlphaFoldDB" id="A0A0B1S1U7"/>
<evidence type="ECO:0000313" key="2">
    <source>
        <dbReference type="Proteomes" id="UP000053660"/>
    </source>
</evidence>
<name>A0A0B1S1U7_OESDE</name>
<dbReference type="Proteomes" id="UP000053660">
    <property type="component" value="Unassembled WGS sequence"/>
</dbReference>
<keyword evidence="2" id="KW-1185">Reference proteome</keyword>
<organism evidence="1 2">
    <name type="scientific">Oesophagostomum dentatum</name>
    <name type="common">Nodular worm</name>
    <dbReference type="NCBI Taxonomy" id="61180"/>
    <lineage>
        <taxon>Eukaryota</taxon>
        <taxon>Metazoa</taxon>
        <taxon>Ecdysozoa</taxon>
        <taxon>Nematoda</taxon>
        <taxon>Chromadorea</taxon>
        <taxon>Rhabditida</taxon>
        <taxon>Rhabditina</taxon>
        <taxon>Rhabditomorpha</taxon>
        <taxon>Strongyloidea</taxon>
        <taxon>Strongylidae</taxon>
        <taxon>Oesophagostomum</taxon>
    </lineage>
</organism>
<proteinExistence type="predicted"/>
<sequence>MELVTNRMHFLSFSLAISFLLQKKLPP</sequence>
<reference evidence="1 2" key="1">
    <citation type="submission" date="2014-03" db="EMBL/GenBank/DDBJ databases">
        <title>Draft genome of the hookworm Oesophagostomum dentatum.</title>
        <authorList>
            <person name="Mitreva M."/>
        </authorList>
    </citation>
    <scope>NUCLEOTIDE SEQUENCE [LARGE SCALE GENOMIC DNA]</scope>
    <source>
        <strain evidence="1 2">OD-Hann</strain>
    </source>
</reference>
<protein>
    <submittedName>
        <fullName evidence="1">Uncharacterized protein</fullName>
    </submittedName>
</protein>
<evidence type="ECO:0000313" key="1">
    <source>
        <dbReference type="EMBL" id="KHJ78914.1"/>
    </source>
</evidence>
<gene>
    <name evidence="1" type="ORF">OESDEN_21457</name>
</gene>